<evidence type="ECO:0000313" key="1">
    <source>
        <dbReference type="EMBL" id="KAJ8133335.1"/>
    </source>
</evidence>
<dbReference type="EMBL" id="JAPUUL010000021">
    <property type="protein sequence ID" value="KAJ8133335.1"/>
    <property type="molecule type" value="Genomic_DNA"/>
</dbReference>
<sequence length="127" mass="13674">MNDSRSALKNAINTSTILRNLGMPGDSAEASIYSSWRPVTKAKNVGAKTRPAIATWGTQKNMRPASSKAFVDVPAASLDIVLRHKGDELGIEWRHGFFSWGIDGSFHTGMSNGRSLVKGFVQGVVSP</sequence>
<dbReference type="Proteomes" id="UP001153332">
    <property type="component" value="Unassembled WGS sequence"/>
</dbReference>
<protein>
    <submittedName>
        <fullName evidence="1">Uncharacterized protein</fullName>
    </submittedName>
</protein>
<gene>
    <name evidence="1" type="ORF">O1611_g276</name>
</gene>
<proteinExistence type="predicted"/>
<organism evidence="1 2">
    <name type="scientific">Lasiodiplodia mahajangana</name>
    <dbReference type="NCBI Taxonomy" id="1108764"/>
    <lineage>
        <taxon>Eukaryota</taxon>
        <taxon>Fungi</taxon>
        <taxon>Dikarya</taxon>
        <taxon>Ascomycota</taxon>
        <taxon>Pezizomycotina</taxon>
        <taxon>Dothideomycetes</taxon>
        <taxon>Dothideomycetes incertae sedis</taxon>
        <taxon>Botryosphaeriales</taxon>
        <taxon>Botryosphaeriaceae</taxon>
        <taxon>Lasiodiplodia</taxon>
    </lineage>
</organism>
<accession>A0ACC2K0Q7</accession>
<comment type="caution">
    <text evidence="1">The sequence shown here is derived from an EMBL/GenBank/DDBJ whole genome shotgun (WGS) entry which is preliminary data.</text>
</comment>
<keyword evidence="2" id="KW-1185">Reference proteome</keyword>
<evidence type="ECO:0000313" key="2">
    <source>
        <dbReference type="Proteomes" id="UP001153332"/>
    </source>
</evidence>
<name>A0ACC2K0Q7_9PEZI</name>
<reference evidence="1" key="1">
    <citation type="submission" date="2022-12" db="EMBL/GenBank/DDBJ databases">
        <title>Genome Sequence of Lasiodiplodia mahajangana.</title>
        <authorList>
            <person name="Buettner E."/>
        </authorList>
    </citation>
    <scope>NUCLEOTIDE SEQUENCE</scope>
    <source>
        <strain evidence="1">VT137</strain>
    </source>
</reference>